<evidence type="ECO:0000313" key="3">
    <source>
        <dbReference type="EMBL" id="SMF78783.1"/>
    </source>
</evidence>
<reference evidence="3 4" key="1">
    <citation type="submission" date="2017-04" db="EMBL/GenBank/DDBJ databases">
        <authorList>
            <person name="Afonso C.L."/>
            <person name="Miller P.J."/>
            <person name="Scott M.A."/>
            <person name="Spackman E."/>
            <person name="Goraichik I."/>
            <person name="Dimitrov K.M."/>
            <person name="Suarez D.L."/>
            <person name="Swayne D.E."/>
        </authorList>
    </citation>
    <scope>NUCLEOTIDE SEQUENCE [LARGE SCALE GENOMIC DNA]</scope>
    <source>
        <strain evidence="3 4">N3/975</strain>
    </source>
</reference>
<gene>
    <name evidence="3" type="ORF">SAMN05661091_1606</name>
</gene>
<evidence type="ECO:0000256" key="2">
    <source>
        <dbReference type="SAM" id="SignalP"/>
    </source>
</evidence>
<evidence type="ECO:0000313" key="4">
    <source>
        <dbReference type="Proteomes" id="UP000192940"/>
    </source>
</evidence>
<keyword evidence="2" id="KW-0732">Signal</keyword>
<dbReference type="Proteomes" id="UP000192940">
    <property type="component" value="Chromosome I"/>
</dbReference>
<accession>A0A1X7H2V2</accession>
<feature type="chain" id="PRO_5010886175" evidence="2">
    <location>
        <begin position="38"/>
        <end position="385"/>
    </location>
</feature>
<dbReference type="STRING" id="1313296.SAMN05661091_1606"/>
<feature type="signal peptide" evidence="2">
    <location>
        <begin position="1"/>
        <end position="37"/>
    </location>
</feature>
<evidence type="ECO:0000256" key="1">
    <source>
        <dbReference type="SAM" id="MobiDB-lite"/>
    </source>
</evidence>
<dbReference type="EMBL" id="LT840184">
    <property type="protein sequence ID" value="SMF78783.1"/>
    <property type="molecule type" value="Genomic_DNA"/>
</dbReference>
<dbReference type="AlphaFoldDB" id="A0A1X7H2V2"/>
<keyword evidence="4" id="KW-1185">Reference proteome</keyword>
<feature type="compositionally biased region" description="Polar residues" evidence="1">
    <location>
        <begin position="85"/>
        <end position="95"/>
    </location>
</feature>
<name>A0A1X7H2V2_9BACL</name>
<feature type="compositionally biased region" description="Low complexity" evidence="1">
    <location>
        <begin position="38"/>
        <end position="84"/>
    </location>
</feature>
<sequence>MIDFSSTLSIKIIRATLSAILLATTALSYLPSNTAFAASEPTDTTSSSTTSSTTVLPSTAPSGTASPNSTSSTSTASVSQSGSSEISLKQTASASETMVPSRLETFAEQTIGDLADHLPFKSWQDASLDYTPLGPGTHSWLVTIEDGAKPLGYLIITSDDLGGYILSEYGIGSDLPYSLAPLENTLAAAGILKGKPQNGKVPLSSLPQGSQVEALYSSISPYWKVTLKGKTSVYVHAVTYDIVPSPPNAKTPFMSGKKNVKAMALNSSGTWTVASVITTQGEQDPYQNLMWLSKPTLPIKNGNDLIHLLPAGSRKSLVFTADKQNEAFGAPFNLTGWQRWFHNDKLESEAIYVTVPQRKTDLIRFVPADNLIGPGKFHEESNSSE</sequence>
<feature type="region of interest" description="Disordered" evidence="1">
    <location>
        <begin position="38"/>
        <end position="95"/>
    </location>
</feature>
<protein>
    <submittedName>
        <fullName evidence="3">Uncharacterized protein</fullName>
    </submittedName>
</protein>
<organism evidence="3 4">
    <name type="scientific">Paenibacillus uliginis N3/975</name>
    <dbReference type="NCBI Taxonomy" id="1313296"/>
    <lineage>
        <taxon>Bacteria</taxon>
        <taxon>Bacillati</taxon>
        <taxon>Bacillota</taxon>
        <taxon>Bacilli</taxon>
        <taxon>Bacillales</taxon>
        <taxon>Paenibacillaceae</taxon>
        <taxon>Paenibacillus</taxon>
    </lineage>
</organism>
<proteinExistence type="predicted"/>